<dbReference type="PANTHER" id="PTHR35038:SF8">
    <property type="entry name" value="C-TYPE POLYHEME CYTOCHROME OMCC"/>
    <property type="match status" value="1"/>
</dbReference>
<keyword evidence="2" id="KW-0802">TPR repeat</keyword>
<dbReference type="SMART" id="SM00028">
    <property type="entry name" value="TPR"/>
    <property type="match status" value="4"/>
</dbReference>
<dbReference type="InterPro" id="IPR010177">
    <property type="entry name" value="Paired_CXXCH_1"/>
</dbReference>
<dbReference type="Pfam" id="PF13435">
    <property type="entry name" value="Cytochrome_C554"/>
    <property type="match status" value="1"/>
</dbReference>
<evidence type="ECO:0000313" key="6">
    <source>
        <dbReference type="Proteomes" id="UP000245430"/>
    </source>
</evidence>
<organism evidence="5 6">
    <name type="scientific">Xanthomarina spongicola</name>
    <dbReference type="NCBI Taxonomy" id="570520"/>
    <lineage>
        <taxon>Bacteria</taxon>
        <taxon>Pseudomonadati</taxon>
        <taxon>Bacteroidota</taxon>
        <taxon>Flavobacteriia</taxon>
        <taxon>Flavobacteriales</taxon>
        <taxon>Flavobacteriaceae</taxon>
        <taxon>Xanthomarina</taxon>
    </lineage>
</organism>
<evidence type="ECO:0000313" key="5">
    <source>
        <dbReference type="EMBL" id="PWK20304.1"/>
    </source>
</evidence>
<reference evidence="5 6" key="1">
    <citation type="submission" date="2018-05" db="EMBL/GenBank/DDBJ databases">
        <title>Genomic Encyclopedia of Archaeal and Bacterial Type Strains, Phase II (KMG-II): from individual species to whole genera.</title>
        <authorList>
            <person name="Goeker M."/>
        </authorList>
    </citation>
    <scope>NUCLEOTIDE SEQUENCE [LARGE SCALE GENOMIC DNA]</scope>
    <source>
        <strain evidence="5 6">DSM 22637</strain>
    </source>
</reference>
<dbReference type="Pfam" id="PF14559">
    <property type="entry name" value="TPR_19"/>
    <property type="match status" value="1"/>
</dbReference>
<evidence type="ECO:0000259" key="3">
    <source>
        <dbReference type="Pfam" id="PF09699"/>
    </source>
</evidence>
<dbReference type="SUPFAM" id="SSF48695">
    <property type="entry name" value="Multiheme cytochromes"/>
    <property type="match status" value="1"/>
</dbReference>
<dbReference type="InterPro" id="IPR051829">
    <property type="entry name" value="Multiheme_Cytochr_ET"/>
</dbReference>
<comment type="caution">
    <text evidence="5">The sequence shown here is derived from an EMBL/GenBank/DDBJ whole genome shotgun (WGS) entry which is preliminary data.</text>
</comment>
<dbReference type="Proteomes" id="UP000245430">
    <property type="component" value="Unassembled WGS sequence"/>
</dbReference>
<evidence type="ECO:0000256" key="2">
    <source>
        <dbReference type="PROSITE-ProRule" id="PRU00339"/>
    </source>
</evidence>
<dbReference type="Gene3D" id="1.10.1130.10">
    <property type="entry name" value="Flavocytochrome C3, Chain A"/>
    <property type="match status" value="2"/>
</dbReference>
<sequence length="721" mass="82879">MKNLFWIVLTLFIVACSNNSKKDSYVEKDQIKSVHKDGYIGDTQCVSCHKDAVDSWKGSDHDLAMQIADETTVLADFNNVSITLDGVSYFFTRNNEDYIVQVKEIDGSEIEYKISYTFGVTPLQQYIADFDNGKKQVLRVTWDVINKKWYHQYPGDKFSPHDWMHWTKSSQNWNTMCAECHSTNLKKNYIVEEDAFNTTYSYINVNCESCHGPAEQHVNWANTIQDTLDNKKYILSGKSQFNQMNMCAPCHSRRSKLTQNMIPGKYFEDQYLLQSLSDEFYHGDGQIDQEDYVFGSFVQSKMYHNDVTCTDCHDAHTLKLKEVGNNLCMQCHEPKYDTPSHHFHTQNTESSQCINCHMTGVTYMGVDYRRDHSFRVPRPDQSVTYGTPNACNTCHNDKSNKWAANKVVEWYGTKRQEHFSDALLLSNRDNISDKERESLDVFINDLNFPAIARATIIDNIEITKPQDFEAILKGLEDPSPLVRFHSLQKFDAFSLQDRLGIALKHANDTTKLVRIGAAKLLLGVDINTLTDIDVSGLKKSRNELEEMLNSNADFSLGRMQLADYYLQNNDINNAIKHYKVALQKDSLLIPAYSNLASAYSLNGQPEEALSILNISISKQPDLARTYYLRALLYFEIQQPELAVKDLNQAIKLEPSNTRSMYNLATYYYQNKNLSEGEKTIKKALKLEKNNQDYKYLLALIYQEQGKINEAQIIMQELNANQ</sequence>
<feature type="domain" description="Doubled CXXCH motif" evidence="3">
    <location>
        <begin position="308"/>
        <end position="335"/>
    </location>
</feature>
<dbReference type="Pfam" id="PF09699">
    <property type="entry name" value="Paired_CXXCH_1"/>
    <property type="match status" value="1"/>
</dbReference>
<evidence type="ECO:0000256" key="1">
    <source>
        <dbReference type="ARBA" id="ARBA00022729"/>
    </source>
</evidence>
<dbReference type="PROSITE" id="PS51257">
    <property type="entry name" value="PROKAR_LIPOPROTEIN"/>
    <property type="match status" value="1"/>
</dbReference>
<dbReference type="Gene3D" id="1.25.40.10">
    <property type="entry name" value="Tetratricopeptide repeat domain"/>
    <property type="match status" value="1"/>
</dbReference>
<proteinExistence type="predicted"/>
<feature type="repeat" description="TPR" evidence="2">
    <location>
        <begin position="623"/>
        <end position="656"/>
    </location>
</feature>
<dbReference type="EMBL" id="QGGP01000001">
    <property type="protein sequence ID" value="PWK20304.1"/>
    <property type="molecule type" value="Genomic_DNA"/>
</dbReference>
<dbReference type="InterPro" id="IPR036280">
    <property type="entry name" value="Multihaem_cyt_sf"/>
</dbReference>
<dbReference type="CDD" id="cd08168">
    <property type="entry name" value="Cytochrom_C3"/>
    <property type="match status" value="1"/>
</dbReference>
<dbReference type="OrthoDB" id="9814800at2"/>
<keyword evidence="1" id="KW-0732">Signal</keyword>
<protein>
    <submittedName>
        <fullName evidence="5">Putative CXXCH cytochrome family protein</fullName>
    </submittedName>
</protein>
<dbReference type="InterPro" id="IPR023155">
    <property type="entry name" value="Cyt_c-552/4"/>
</dbReference>
<dbReference type="PANTHER" id="PTHR35038">
    <property type="entry name" value="DISSIMILATORY SULFITE REDUCTASE SIRA"/>
    <property type="match status" value="1"/>
</dbReference>
<dbReference type="InterPro" id="IPR019734">
    <property type="entry name" value="TPR_rpt"/>
</dbReference>
<dbReference type="PROSITE" id="PS50005">
    <property type="entry name" value="TPR"/>
    <property type="match status" value="2"/>
</dbReference>
<dbReference type="InterPro" id="IPR011990">
    <property type="entry name" value="TPR-like_helical_dom_sf"/>
</dbReference>
<feature type="repeat" description="TPR" evidence="2">
    <location>
        <begin position="657"/>
        <end position="690"/>
    </location>
</feature>
<feature type="domain" description="Cytochrome c-552/4" evidence="4">
    <location>
        <begin position="171"/>
        <end position="212"/>
    </location>
</feature>
<keyword evidence="6" id="KW-1185">Reference proteome</keyword>
<gene>
    <name evidence="5" type="ORF">LX78_00003</name>
</gene>
<dbReference type="SUPFAM" id="SSF48452">
    <property type="entry name" value="TPR-like"/>
    <property type="match status" value="1"/>
</dbReference>
<dbReference type="RefSeq" id="WP_109680598.1">
    <property type="nucleotide sequence ID" value="NZ_QGGP01000001.1"/>
</dbReference>
<accession>A0A316DQN4</accession>
<evidence type="ECO:0000259" key="4">
    <source>
        <dbReference type="Pfam" id="PF13435"/>
    </source>
</evidence>
<name>A0A316DQN4_9FLAO</name>
<dbReference type="AlphaFoldDB" id="A0A316DQN4"/>